<sequence>MKSLDLGAAGDSNVVAEEETASGGDDAGEEDVERHLAGVFFPRTCGDQSSTCHWRGIVGGVWTTAISTQMDPSSPVNGGSSLIAELNPGPLDKSILQEQDYHISEVLWSGRKLAFIQETGLLHLSKLQKIAIDHALISALVERWRQETNTFHLASGKATVTLEDVAYIYGLPINGRVVTGRTFSSPTTVSMVCLELLGKQPQQGNDCSGSDLKLTWLVKKFRKLSKKSSKKEQIMATRAYLFCLVAGQIFTNTSGSMRGAWILELFREFKKFTWGPSCLANLYRQLTIRTVAKSTAKYKGSKRPTDHQKSFGGPVQLLQIWAISCMSIGREIKSAQQWDDHIEFPLSQMWSRRLKSHKTFSTVEVVRKQLDNQDPDNFIWRPYVGFKEELAKIVDEQEIEVFSSQTVVVCYWIVECHNSNRVMKQFGLQQIVPHPFYGAFNREDRILKATVDYSKKMKEGIKEWKDRKKSVLKGEVELDSNRHSDEYFQWYRGITRLRIGRFEVVEGNTNPDLEQENNHTQQGPGPSQSHPQTDLFDSTKMEIGDFASHLLLGVEDMKKQPDKEKKIDEFLDRIGRKIM</sequence>
<feature type="domain" description="Aminotransferase-like plant mobile" evidence="2">
    <location>
        <begin position="120"/>
        <end position="492"/>
    </location>
</feature>
<dbReference type="Pfam" id="PF10536">
    <property type="entry name" value="PMD"/>
    <property type="match status" value="1"/>
</dbReference>
<dbReference type="AlphaFoldDB" id="A0A3S3NMY6"/>
<dbReference type="Proteomes" id="UP000283530">
    <property type="component" value="Unassembled WGS sequence"/>
</dbReference>
<feature type="region of interest" description="Disordered" evidence="1">
    <location>
        <begin position="1"/>
        <end position="29"/>
    </location>
</feature>
<evidence type="ECO:0000256" key="1">
    <source>
        <dbReference type="SAM" id="MobiDB-lite"/>
    </source>
</evidence>
<evidence type="ECO:0000313" key="4">
    <source>
        <dbReference type="Proteomes" id="UP000283530"/>
    </source>
</evidence>
<comment type="caution">
    <text evidence="3">The sequence shown here is derived from an EMBL/GenBank/DDBJ whole genome shotgun (WGS) entry which is preliminary data.</text>
</comment>
<feature type="compositionally biased region" description="Acidic residues" evidence="1">
    <location>
        <begin position="16"/>
        <end position="29"/>
    </location>
</feature>
<dbReference type="InterPro" id="IPR019557">
    <property type="entry name" value="AminoTfrase-like_pln_mobile"/>
</dbReference>
<dbReference type="EMBL" id="QPKB01000008">
    <property type="protein sequence ID" value="RWR90909.1"/>
    <property type="molecule type" value="Genomic_DNA"/>
</dbReference>
<organism evidence="3 4">
    <name type="scientific">Cinnamomum micranthum f. kanehirae</name>
    <dbReference type="NCBI Taxonomy" id="337451"/>
    <lineage>
        <taxon>Eukaryota</taxon>
        <taxon>Viridiplantae</taxon>
        <taxon>Streptophyta</taxon>
        <taxon>Embryophyta</taxon>
        <taxon>Tracheophyta</taxon>
        <taxon>Spermatophyta</taxon>
        <taxon>Magnoliopsida</taxon>
        <taxon>Magnoliidae</taxon>
        <taxon>Laurales</taxon>
        <taxon>Lauraceae</taxon>
        <taxon>Cinnamomum</taxon>
    </lineage>
</organism>
<dbReference type="OrthoDB" id="10561851at2759"/>
<keyword evidence="4" id="KW-1185">Reference proteome</keyword>
<protein>
    <submittedName>
        <fullName evidence="3">Serine/threonine-protein phosphatase 7 long form</fullName>
    </submittedName>
</protein>
<evidence type="ECO:0000313" key="3">
    <source>
        <dbReference type="EMBL" id="RWR90909.1"/>
    </source>
</evidence>
<dbReference type="InterPro" id="IPR044824">
    <property type="entry name" value="MAIN-like"/>
</dbReference>
<accession>A0A3S3NMY6</accession>
<dbReference type="PANTHER" id="PTHR46033">
    <property type="entry name" value="PROTEIN MAIN-LIKE 2"/>
    <property type="match status" value="1"/>
</dbReference>
<dbReference type="STRING" id="337451.A0A3S3NMY6"/>
<dbReference type="GO" id="GO:0010073">
    <property type="term" value="P:meristem maintenance"/>
    <property type="evidence" value="ECO:0007669"/>
    <property type="project" value="InterPro"/>
</dbReference>
<name>A0A3S3NMY6_9MAGN</name>
<gene>
    <name evidence="3" type="ORF">CKAN_02003800</name>
</gene>
<proteinExistence type="predicted"/>
<dbReference type="PANTHER" id="PTHR46033:SF8">
    <property type="entry name" value="PROTEIN MAINTENANCE OF MERISTEMS-LIKE"/>
    <property type="match status" value="1"/>
</dbReference>
<feature type="compositionally biased region" description="Low complexity" evidence="1">
    <location>
        <begin position="521"/>
        <end position="532"/>
    </location>
</feature>
<feature type="region of interest" description="Disordered" evidence="1">
    <location>
        <begin position="509"/>
        <end position="535"/>
    </location>
</feature>
<evidence type="ECO:0000259" key="2">
    <source>
        <dbReference type="Pfam" id="PF10536"/>
    </source>
</evidence>
<reference evidence="3 4" key="1">
    <citation type="journal article" date="2019" name="Nat. Plants">
        <title>Stout camphor tree genome fills gaps in understanding of flowering plant genome evolution.</title>
        <authorList>
            <person name="Chaw S.M."/>
            <person name="Liu Y.C."/>
            <person name="Wu Y.W."/>
            <person name="Wang H.Y."/>
            <person name="Lin C.I."/>
            <person name="Wu C.S."/>
            <person name="Ke H.M."/>
            <person name="Chang L.Y."/>
            <person name="Hsu C.Y."/>
            <person name="Yang H.T."/>
            <person name="Sudianto E."/>
            <person name="Hsu M.H."/>
            <person name="Wu K.P."/>
            <person name="Wang L.N."/>
            <person name="Leebens-Mack J.H."/>
            <person name="Tsai I.J."/>
        </authorList>
    </citation>
    <scope>NUCLEOTIDE SEQUENCE [LARGE SCALE GENOMIC DNA]</scope>
    <source>
        <strain evidence="4">cv. Chaw 1501</strain>
        <tissue evidence="3">Young leaves</tissue>
    </source>
</reference>